<comment type="caution">
    <text evidence="1">The sequence shown here is derived from an EMBL/GenBank/DDBJ whole genome shotgun (WGS) entry which is preliminary data.</text>
</comment>
<evidence type="ECO:0000313" key="2">
    <source>
        <dbReference type="Proteomes" id="UP001054945"/>
    </source>
</evidence>
<evidence type="ECO:0000313" key="1">
    <source>
        <dbReference type="EMBL" id="GIY34544.1"/>
    </source>
</evidence>
<name>A0AAV4SMI8_CAEEX</name>
<sequence>MKPHIFTGILWAISTNIITQPFGKGAAYISKLHQGNSRFSYHRTSRELRRKLIYGVYFWRKYGNTISSSCLYIELPARALQI</sequence>
<proteinExistence type="predicted"/>
<dbReference type="EMBL" id="BPLR01009783">
    <property type="protein sequence ID" value="GIY34544.1"/>
    <property type="molecule type" value="Genomic_DNA"/>
</dbReference>
<gene>
    <name evidence="1" type="ORF">CEXT_603131</name>
</gene>
<organism evidence="1 2">
    <name type="scientific">Caerostris extrusa</name>
    <name type="common">Bark spider</name>
    <name type="synonym">Caerostris bankana</name>
    <dbReference type="NCBI Taxonomy" id="172846"/>
    <lineage>
        <taxon>Eukaryota</taxon>
        <taxon>Metazoa</taxon>
        <taxon>Ecdysozoa</taxon>
        <taxon>Arthropoda</taxon>
        <taxon>Chelicerata</taxon>
        <taxon>Arachnida</taxon>
        <taxon>Araneae</taxon>
        <taxon>Araneomorphae</taxon>
        <taxon>Entelegynae</taxon>
        <taxon>Araneoidea</taxon>
        <taxon>Araneidae</taxon>
        <taxon>Caerostris</taxon>
    </lineage>
</organism>
<protein>
    <recommendedName>
        <fullName evidence="3">Secreted protein</fullName>
    </recommendedName>
</protein>
<keyword evidence="2" id="KW-1185">Reference proteome</keyword>
<evidence type="ECO:0008006" key="3">
    <source>
        <dbReference type="Google" id="ProtNLM"/>
    </source>
</evidence>
<dbReference type="Proteomes" id="UP001054945">
    <property type="component" value="Unassembled WGS sequence"/>
</dbReference>
<accession>A0AAV4SMI8</accession>
<dbReference type="AlphaFoldDB" id="A0AAV4SMI8"/>
<reference evidence="1 2" key="1">
    <citation type="submission" date="2021-06" db="EMBL/GenBank/DDBJ databases">
        <title>Caerostris extrusa draft genome.</title>
        <authorList>
            <person name="Kono N."/>
            <person name="Arakawa K."/>
        </authorList>
    </citation>
    <scope>NUCLEOTIDE SEQUENCE [LARGE SCALE GENOMIC DNA]</scope>
</reference>